<reference evidence="7 8" key="1">
    <citation type="journal article" date="2016" name="Nat. Commun.">
        <title>Thousands of microbial genomes shed light on interconnected biogeochemical processes in an aquifer system.</title>
        <authorList>
            <person name="Anantharaman K."/>
            <person name="Brown C.T."/>
            <person name="Hug L.A."/>
            <person name="Sharon I."/>
            <person name="Castelle C.J."/>
            <person name="Probst A.J."/>
            <person name="Thomas B.C."/>
            <person name="Singh A."/>
            <person name="Wilkins M.J."/>
            <person name="Karaoz U."/>
            <person name="Brodie E.L."/>
            <person name="Williams K.H."/>
            <person name="Hubbard S.S."/>
            <person name="Banfield J.F."/>
        </authorList>
    </citation>
    <scope>NUCLEOTIDE SEQUENCE [LARGE SCALE GENOMIC DNA]</scope>
</reference>
<keyword evidence="2 4" id="KW-0808">Transferase</keyword>
<evidence type="ECO:0000259" key="6">
    <source>
        <dbReference type="PROSITE" id="PS51006"/>
    </source>
</evidence>
<dbReference type="SUPFAM" id="SSF53335">
    <property type="entry name" value="S-adenosyl-L-methionine-dependent methyltransferases"/>
    <property type="match status" value="1"/>
</dbReference>
<dbReference type="GO" id="GO:0010487">
    <property type="term" value="F:thermospermine synthase activity"/>
    <property type="evidence" value="ECO:0007669"/>
    <property type="project" value="TreeGrafter"/>
</dbReference>
<dbReference type="STRING" id="1801990.A2V69_01220"/>
<name>A0A1G2F4N5_9BACT</name>
<dbReference type="EMBL" id="MHMT01000017">
    <property type="protein sequence ID" value="OGZ32590.1"/>
    <property type="molecule type" value="Genomic_DNA"/>
</dbReference>
<feature type="transmembrane region" description="Helical" evidence="5">
    <location>
        <begin position="38"/>
        <end position="57"/>
    </location>
</feature>
<organism evidence="7 8">
    <name type="scientific">Candidatus Portnoybacteria bacterium RBG_13_40_8</name>
    <dbReference type="NCBI Taxonomy" id="1801990"/>
    <lineage>
        <taxon>Bacteria</taxon>
        <taxon>Candidatus Portnoyibacteriota</taxon>
    </lineage>
</organism>
<sequence length="495" mass="55511">MKIYKYTLEIAVFVCGAVVMIFELVGSRILGPYFGTSIFVWSSLIGIILGSLSLGYYLGGKLADKKSGFYNLSLIIFLSSIFIGLTILIKDPLLGFLQTNLSNIKISSVFASLIIFLPTSMLLGMISPYAAKLRINSLNKSGSTVGNLYAISTAGSIVGTFLAGFYLIPQFGTDKLLIILSITLIIISVSLSAKKLAKIKLLALIIFLLGWTAINQVNLINEKNGFIDIDTAYNRIWIYNYKDAKTNKLVKIMGINNEPQSSMFLDSNELVNEYAKYFHLAKHFNPNFKTALILGGAGYSYPKDYLLKYPESTIDVIEIDPMVTELAKKYFNLKENPRLNIYHKDGRAYLNTTQKKYDVIFGDAFTSLYSLPYQLTTKEAVQKKYDILNNNGVVILNIASSLEGKKGQFLRAEYATYKDIFPQVYLFPVTAPDDGKKMQNIILVALKSEISPNFNNDDVELNEYLQHLWQKKVDIDVPILTDDCAPVEYYINKAI</sequence>
<feature type="active site" description="Proton acceptor" evidence="4">
    <location>
        <position position="363"/>
    </location>
</feature>
<comment type="similarity">
    <text evidence="1">Belongs to the spermidine/spermine synthase family.</text>
</comment>
<feature type="transmembrane region" description="Helical" evidence="5">
    <location>
        <begin position="175"/>
        <end position="194"/>
    </location>
</feature>
<gene>
    <name evidence="7" type="ORF">A2V69_01220</name>
</gene>
<evidence type="ECO:0000313" key="7">
    <source>
        <dbReference type="EMBL" id="OGZ32590.1"/>
    </source>
</evidence>
<feature type="domain" description="PABS" evidence="6">
    <location>
        <begin position="203"/>
        <end position="449"/>
    </location>
</feature>
<evidence type="ECO:0000256" key="3">
    <source>
        <dbReference type="ARBA" id="ARBA00023115"/>
    </source>
</evidence>
<feature type="transmembrane region" description="Helical" evidence="5">
    <location>
        <begin position="148"/>
        <end position="169"/>
    </location>
</feature>
<dbReference type="InterPro" id="IPR030374">
    <property type="entry name" value="PABS"/>
</dbReference>
<dbReference type="PANTHER" id="PTHR43317:SF1">
    <property type="entry name" value="THERMOSPERMINE SYNTHASE ACAULIS5"/>
    <property type="match status" value="1"/>
</dbReference>
<dbReference type="CDD" id="cd02440">
    <property type="entry name" value="AdoMet_MTases"/>
    <property type="match status" value="1"/>
</dbReference>
<dbReference type="Pfam" id="PF01564">
    <property type="entry name" value="Spermine_synth"/>
    <property type="match status" value="1"/>
</dbReference>
<keyword evidence="5" id="KW-0812">Transmembrane</keyword>
<feature type="transmembrane region" description="Helical" evidence="5">
    <location>
        <begin position="7"/>
        <end position="26"/>
    </location>
</feature>
<keyword evidence="5" id="KW-1133">Transmembrane helix</keyword>
<dbReference type="GO" id="GO:0006596">
    <property type="term" value="P:polyamine biosynthetic process"/>
    <property type="evidence" value="ECO:0007669"/>
    <property type="project" value="UniProtKB-UniRule"/>
</dbReference>
<comment type="caution">
    <text evidence="7">The sequence shown here is derived from an EMBL/GenBank/DDBJ whole genome shotgun (WGS) entry which is preliminary data.</text>
</comment>
<feature type="transmembrane region" description="Helical" evidence="5">
    <location>
        <begin position="69"/>
        <end position="89"/>
    </location>
</feature>
<evidence type="ECO:0000256" key="2">
    <source>
        <dbReference type="ARBA" id="ARBA00022679"/>
    </source>
</evidence>
<dbReference type="PROSITE" id="PS51006">
    <property type="entry name" value="PABS_2"/>
    <property type="match status" value="1"/>
</dbReference>
<evidence type="ECO:0000256" key="5">
    <source>
        <dbReference type="SAM" id="Phobius"/>
    </source>
</evidence>
<proteinExistence type="inferred from homology"/>
<feature type="transmembrane region" description="Helical" evidence="5">
    <location>
        <begin position="109"/>
        <end position="127"/>
    </location>
</feature>
<dbReference type="Gene3D" id="3.40.50.150">
    <property type="entry name" value="Vaccinia Virus protein VP39"/>
    <property type="match status" value="1"/>
</dbReference>
<evidence type="ECO:0000313" key="8">
    <source>
        <dbReference type="Proteomes" id="UP000177810"/>
    </source>
</evidence>
<protein>
    <recommendedName>
        <fullName evidence="6">PABS domain-containing protein</fullName>
    </recommendedName>
</protein>
<dbReference type="PANTHER" id="PTHR43317">
    <property type="entry name" value="THERMOSPERMINE SYNTHASE ACAULIS5"/>
    <property type="match status" value="1"/>
</dbReference>
<feature type="transmembrane region" description="Helical" evidence="5">
    <location>
        <begin position="201"/>
        <end position="220"/>
    </location>
</feature>
<evidence type="ECO:0000256" key="4">
    <source>
        <dbReference type="PROSITE-ProRule" id="PRU00354"/>
    </source>
</evidence>
<keyword evidence="5" id="KW-0472">Membrane</keyword>
<dbReference type="NCBIfam" id="NF037959">
    <property type="entry name" value="MFS_SpdSyn"/>
    <property type="match status" value="1"/>
</dbReference>
<keyword evidence="3 4" id="KW-0620">Polyamine biosynthesis</keyword>
<evidence type="ECO:0000256" key="1">
    <source>
        <dbReference type="ARBA" id="ARBA00007867"/>
    </source>
</evidence>
<dbReference type="Proteomes" id="UP000177810">
    <property type="component" value="Unassembled WGS sequence"/>
</dbReference>
<dbReference type="AlphaFoldDB" id="A0A1G2F4N5"/>
<accession>A0A1G2F4N5</accession>
<dbReference type="InterPro" id="IPR029063">
    <property type="entry name" value="SAM-dependent_MTases_sf"/>
</dbReference>